<dbReference type="InterPro" id="IPR029033">
    <property type="entry name" value="His_PPase_superfam"/>
</dbReference>
<dbReference type="AlphaFoldDB" id="A0A1I8EUH0"/>
<organism evidence="1">
    <name type="scientific">Wuchereria bancrofti</name>
    <dbReference type="NCBI Taxonomy" id="6293"/>
    <lineage>
        <taxon>Eukaryota</taxon>
        <taxon>Metazoa</taxon>
        <taxon>Ecdysozoa</taxon>
        <taxon>Nematoda</taxon>
        <taxon>Chromadorea</taxon>
        <taxon>Rhabditida</taxon>
        <taxon>Spirurina</taxon>
        <taxon>Spiruromorpha</taxon>
        <taxon>Filarioidea</taxon>
        <taxon>Onchocercidae</taxon>
        <taxon>Wuchereria</taxon>
    </lineage>
</organism>
<evidence type="ECO:0000313" key="1">
    <source>
        <dbReference type="WBParaSite" id="maker-PairedContig_534-snap-gene-0.4-mRNA-1"/>
    </source>
</evidence>
<reference evidence="1" key="1">
    <citation type="submission" date="2016-11" db="UniProtKB">
        <authorList>
            <consortium name="WormBaseParasite"/>
        </authorList>
    </citation>
    <scope>IDENTIFICATION</scope>
    <source>
        <strain evidence="1">pt0022</strain>
    </source>
</reference>
<protein>
    <submittedName>
        <fullName evidence="1">Uncharacterized protein</fullName>
    </submittedName>
</protein>
<name>A0A1I8EUH0_WUCBA</name>
<dbReference type="WBParaSite" id="maker-PairedContig_534-snap-gene-0.4-mRNA-1">
    <property type="protein sequence ID" value="maker-PairedContig_534-snap-gene-0.4-mRNA-1"/>
    <property type="gene ID" value="maker-PairedContig_534-snap-gene-0.4"/>
</dbReference>
<dbReference type="Gene3D" id="3.40.50.1240">
    <property type="entry name" value="Phosphoglycerate mutase-like"/>
    <property type="match status" value="1"/>
</dbReference>
<dbReference type="SUPFAM" id="SSF53254">
    <property type="entry name" value="Phosphoglycerate mutase-like"/>
    <property type="match status" value="1"/>
</dbReference>
<dbReference type="STRING" id="6293.A0A1I8EUH0"/>
<dbReference type="GO" id="GO:0016791">
    <property type="term" value="F:phosphatase activity"/>
    <property type="evidence" value="ECO:0007669"/>
    <property type="project" value="UniProtKB-ARBA"/>
</dbReference>
<proteinExistence type="predicted"/>
<accession>A0A1I8EUH0</accession>
<sequence>MRNYWTILPEHTGWNRSIESASDLANNIVKMNLYNTSLPRWIEKPTLEEFDKRSLKEAIMTFLEKHPLICVNYEPCRDIMGGIWLNHILTALRNAVDGQQTQNFIGYVSFDKKLSREKEEKDERSVYQLVKDKAIANWEEACGEKITVCSIRKW</sequence>